<protein>
    <submittedName>
        <fullName evidence="2">Uncharacterized protein</fullName>
    </submittedName>
</protein>
<feature type="signal peptide" evidence="1">
    <location>
        <begin position="1"/>
        <end position="18"/>
    </location>
</feature>
<feature type="chain" id="PRO_5046026712" evidence="1">
    <location>
        <begin position="19"/>
        <end position="87"/>
    </location>
</feature>
<dbReference type="Proteomes" id="UP001498476">
    <property type="component" value="Unassembled WGS sequence"/>
</dbReference>
<reference evidence="2 3" key="1">
    <citation type="journal article" date="2025" name="Microbiol. Resour. Announc.">
        <title>Draft genome sequences for Neonectria magnoliae and Neonectria punicea, canker pathogens of Liriodendron tulipifera and Acer saccharum in West Virginia.</title>
        <authorList>
            <person name="Petronek H.M."/>
            <person name="Kasson M.T."/>
            <person name="Metheny A.M."/>
            <person name="Stauder C.M."/>
            <person name="Lovett B."/>
            <person name="Lynch S.C."/>
            <person name="Garnas J.R."/>
            <person name="Kasson L.R."/>
            <person name="Stajich J.E."/>
        </authorList>
    </citation>
    <scope>NUCLEOTIDE SEQUENCE [LARGE SCALE GENOMIC DNA]</scope>
    <source>
        <strain evidence="2 3">NRRL 64653</strain>
    </source>
</reference>
<accession>A0ABR1HHH7</accession>
<keyword evidence="3" id="KW-1185">Reference proteome</keyword>
<gene>
    <name evidence="2" type="ORF">QQX98_002735</name>
</gene>
<evidence type="ECO:0000313" key="3">
    <source>
        <dbReference type="Proteomes" id="UP001498476"/>
    </source>
</evidence>
<dbReference type="EMBL" id="JAZAVJ010000029">
    <property type="protein sequence ID" value="KAK7420536.1"/>
    <property type="molecule type" value="Genomic_DNA"/>
</dbReference>
<organism evidence="2 3">
    <name type="scientific">Neonectria punicea</name>
    <dbReference type="NCBI Taxonomy" id="979145"/>
    <lineage>
        <taxon>Eukaryota</taxon>
        <taxon>Fungi</taxon>
        <taxon>Dikarya</taxon>
        <taxon>Ascomycota</taxon>
        <taxon>Pezizomycotina</taxon>
        <taxon>Sordariomycetes</taxon>
        <taxon>Hypocreomycetidae</taxon>
        <taxon>Hypocreales</taxon>
        <taxon>Nectriaceae</taxon>
        <taxon>Neonectria</taxon>
    </lineage>
</organism>
<evidence type="ECO:0000313" key="2">
    <source>
        <dbReference type="EMBL" id="KAK7420536.1"/>
    </source>
</evidence>
<sequence length="87" mass="9023">MRLTTLASVLALGRLGLAGPTKLDLKVIDSGCRPYQAPGCCVPTLCQCKDGLLYLFNEEDKNAGGSGCNPPWGVMGDSIGAVPGYCC</sequence>
<proteinExistence type="predicted"/>
<comment type="caution">
    <text evidence="2">The sequence shown here is derived from an EMBL/GenBank/DDBJ whole genome shotgun (WGS) entry which is preliminary data.</text>
</comment>
<name>A0ABR1HHH7_9HYPO</name>
<evidence type="ECO:0000256" key="1">
    <source>
        <dbReference type="SAM" id="SignalP"/>
    </source>
</evidence>
<keyword evidence="1" id="KW-0732">Signal</keyword>